<feature type="transmembrane region" description="Helical" evidence="4">
    <location>
        <begin position="57"/>
        <end position="81"/>
    </location>
</feature>
<keyword evidence="6" id="KW-1185">Reference proteome</keyword>
<comment type="caution">
    <text evidence="5">The sequence shown here is derived from an EMBL/GenBank/DDBJ whole genome shotgun (WGS) entry which is preliminary data.</text>
</comment>
<feature type="transmembrane region" description="Helical" evidence="4">
    <location>
        <begin position="167"/>
        <end position="189"/>
    </location>
</feature>
<reference evidence="6" key="1">
    <citation type="journal article" date="2019" name="Int. J. Syst. Evol. Microbiol.">
        <title>The Global Catalogue of Microorganisms (GCM) 10K type strain sequencing project: providing services to taxonomists for standard genome sequencing and annotation.</title>
        <authorList>
            <consortium name="The Broad Institute Genomics Platform"/>
            <consortium name="The Broad Institute Genome Sequencing Center for Infectious Disease"/>
            <person name="Wu L."/>
            <person name="Ma J."/>
        </authorList>
    </citation>
    <scope>NUCLEOTIDE SEQUENCE [LARGE SCALE GENOMIC DNA]</scope>
    <source>
        <strain evidence="6">CCUG 59858</strain>
    </source>
</reference>
<comment type="subunit">
    <text evidence="3">Composed of 13 different subunits. Subunits NuoA, H, J, K, L, M, N constitute the membrane sector of the complex.</text>
</comment>
<evidence type="ECO:0000256" key="4">
    <source>
        <dbReference type="RuleBase" id="RU004429"/>
    </source>
</evidence>
<dbReference type="NCBIfam" id="NF005164">
    <property type="entry name" value="PRK06638.1-4"/>
    <property type="match status" value="1"/>
</dbReference>
<dbReference type="Gene3D" id="1.20.120.1200">
    <property type="entry name" value="NADH-ubiquinone/plastoquinone oxidoreductase chain 6, subunit NuoJ"/>
    <property type="match status" value="1"/>
</dbReference>
<proteinExistence type="inferred from homology"/>
<dbReference type="GO" id="GO:0050136">
    <property type="term" value="F:NADH dehydrogenase (quinone) (non-electrogenic) activity"/>
    <property type="evidence" value="ECO:0007669"/>
    <property type="project" value="UniProtKB-EC"/>
</dbReference>
<comment type="subcellular location">
    <subcellularLocation>
        <location evidence="4">Cell membrane</location>
        <topology evidence="4">Multi-pass membrane protein</topology>
    </subcellularLocation>
</comment>
<dbReference type="RefSeq" id="WP_382342640.1">
    <property type="nucleotide sequence ID" value="NZ_JBHSAB010000014.1"/>
</dbReference>
<dbReference type="PANTHER" id="PTHR33269">
    <property type="entry name" value="NADH-UBIQUINONE OXIDOREDUCTASE CHAIN 6"/>
    <property type="match status" value="1"/>
</dbReference>
<keyword evidence="5" id="KW-0560">Oxidoreductase</keyword>
<organism evidence="5 6">
    <name type="scientific">Legionella dresdenensis</name>
    <dbReference type="NCBI Taxonomy" id="450200"/>
    <lineage>
        <taxon>Bacteria</taxon>
        <taxon>Pseudomonadati</taxon>
        <taxon>Pseudomonadota</taxon>
        <taxon>Gammaproteobacteria</taxon>
        <taxon>Legionellales</taxon>
        <taxon>Legionellaceae</taxon>
        <taxon>Legionella</taxon>
    </lineage>
</organism>
<evidence type="ECO:0000256" key="2">
    <source>
        <dbReference type="ARBA" id="ARBA00019907"/>
    </source>
</evidence>
<evidence type="ECO:0000313" key="6">
    <source>
        <dbReference type="Proteomes" id="UP001595758"/>
    </source>
</evidence>
<feature type="transmembrane region" description="Helical" evidence="4">
    <location>
        <begin position="33"/>
        <end position="51"/>
    </location>
</feature>
<dbReference type="Proteomes" id="UP001595758">
    <property type="component" value="Unassembled WGS sequence"/>
</dbReference>
<comment type="function">
    <text evidence="4">NDH-1 shuttles electrons from NADH, via FMN and iron-sulfur (Fe-S) centers, to quinones in the respiratory chain. Couples the redox reaction to proton translocation (for every two electrons transferred, four hydrogen ions are translocated across the cytoplasmic membrane), and thus conserves the redox energy in a proton gradient.</text>
</comment>
<dbReference type="InterPro" id="IPR042106">
    <property type="entry name" value="Nuo/plastoQ_OxRdtase_6_NuoJ"/>
</dbReference>
<keyword evidence="4" id="KW-0874">Quinone</keyword>
<dbReference type="PANTHER" id="PTHR33269:SF17">
    <property type="entry name" value="NADH-UBIQUINONE OXIDOREDUCTASE CHAIN 6"/>
    <property type="match status" value="1"/>
</dbReference>
<accession>A0ABV8CF01</accession>
<sequence length="222" mass="24583">MHDLIVQVLFYAFAALAVSSALMVITQNNPVRCVLFLVVTFFASSALWLMLSAEFLALILVLVYVGAVMTLFLFVVMMLNIDTESMRSHFTRYLPFGLILVALLVGLLLISEPASWFKDSSQAQRASAEPTQIIDNNADDSDDIMYPAPVSTPSNTEQIGMVLYTDYVFAFELASVLLLVAIIAAITLAHRGAIRSKRQDITGQIMTRKQDRVKLVSLKAEK</sequence>
<keyword evidence="4" id="KW-0812">Transmembrane</keyword>
<keyword evidence="4" id="KW-1003">Cell membrane</keyword>
<dbReference type="EMBL" id="JBHSAB010000014">
    <property type="protein sequence ID" value="MFC3908914.1"/>
    <property type="molecule type" value="Genomic_DNA"/>
</dbReference>
<keyword evidence="4" id="KW-1133">Transmembrane helix</keyword>
<evidence type="ECO:0000256" key="1">
    <source>
        <dbReference type="ARBA" id="ARBA00005698"/>
    </source>
</evidence>
<feature type="transmembrane region" description="Helical" evidence="4">
    <location>
        <begin position="93"/>
        <end position="111"/>
    </location>
</feature>
<gene>
    <name evidence="5" type="ORF">ACFORL_07470</name>
</gene>
<evidence type="ECO:0000313" key="5">
    <source>
        <dbReference type="EMBL" id="MFC3908914.1"/>
    </source>
</evidence>
<keyword evidence="4" id="KW-0520">NAD</keyword>
<comment type="catalytic activity">
    <reaction evidence="4">
        <text>a quinone + NADH + 5 H(+)(in) = a quinol + NAD(+) + 4 H(+)(out)</text>
        <dbReference type="Rhea" id="RHEA:57888"/>
        <dbReference type="ChEBI" id="CHEBI:15378"/>
        <dbReference type="ChEBI" id="CHEBI:24646"/>
        <dbReference type="ChEBI" id="CHEBI:57540"/>
        <dbReference type="ChEBI" id="CHEBI:57945"/>
        <dbReference type="ChEBI" id="CHEBI:132124"/>
    </reaction>
</comment>
<dbReference type="EC" id="7.1.1.-" evidence="4"/>
<dbReference type="Pfam" id="PF00499">
    <property type="entry name" value="Oxidored_q3"/>
    <property type="match status" value="1"/>
</dbReference>
<feature type="transmembrane region" description="Helical" evidence="4">
    <location>
        <begin position="6"/>
        <end position="26"/>
    </location>
</feature>
<name>A0ABV8CF01_9GAMM</name>
<keyword evidence="4" id="KW-0472">Membrane</keyword>
<comment type="similarity">
    <text evidence="1 4">Belongs to the complex I subunit 6 family.</text>
</comment>
<evidence type="ECO:0000256" key="3">
    <source>
        <dbReference type="ARBA" id="ARBA00025811"/>
    </source>
</evidence>
<dbReference type="InterPro" id="IPR001457">
    <property type="entry name" value="NADH_UbQ/plastoQ_OxRdtase_su6"/>
</dbReference>
<protein>
    <recommendedName>
        <fullName evidence="2 4">NADH-quinone oxidoreductase subunit J</fullName>
        <ecNumber evidence="4">7.1.1.-</ecNumber>
    </recommendedName>
</protein>